<dbReference type="InterPro" id="IPR011009">
    <property type="entry name" value="Kinase-like_dom_sf"/>
</dbReference>
<dbReference type="SUPFAM" id="SSF56112">
    <property type="entry name" value="Protein kinase-like (PK-like)"/>
    <property type="match status" value="1"/>
</dbReference>
<evidence type="ECO:0000313" key="4">
    <source>
        <dbReference type="EMBL" id="MBQ0932665.1"/>
    </source>
</evidence>
<dbReference type="GO" id="GO:0005524">
    <property type="term" value="F:ATP binding"/>
    <property type="evidence" value="ECO:0007669"/>
    <property type="project" value="UniProtKB-KW"/>
</dbReference>
<organism evidence="4 5">
    <name type="scientific">Ideonella alba</name>
    <dbReference type="NCBI Taxonomy" id="2824118"/>
    <lineage>
        <taxon>Bacteria</taxon>
        <taxon>Pseudomonadati</taxon>
        <taxon>Pseudomonadota</taxon>
        <taxon>Betaproteobacteria</taxon>
        <taxon>Burkholderiales</taxon>
        <taxon>Sphaerotilaceae</taxon>
        <taxon>Ideonella</taxon>
    </lineage>
</organism>
<dbReference type="Pfam" id="PF01636">
    <property type="entry name" value="APH"/>
    <property type="match status" value="1"/>
</dbReference>
<feature type="domain" description="Aminoglycoside phosphotransferase" evidence="3">
    <location>
        <begin position="37"/>
        <end position="262"/>
    </location>
</feature>
<dbReference type="InterPro" id="IPR002575">
    <property type="entry name" value="Aminoglycoside_PTrfase"/>
</dbReference>
<dbReference type="AlphaFoldDB" id="A0A940YDK6"/>
<dbReference type="EMBL" id="JAGQDD010000018">
    <property type="protein sequence ID" value="MBQ0932665.1"/>
    <property type="molecule type" value="Genomic_DNA"/>
</dbReference>
<keyword evidence="1" id="KW-0547">Nucleotide-binding</keyword>
<comment type="caution">
    <text evidence="4">The sequence shown here is derived from an EMBL/GenBank/DDBJ whole genome shotgun (WGS) entry which is preliminary data.</text>
</comment>
<dbReference type="Gene3D" id="3.90.1200.10">
    <property type="match status" value="1"/>
</dbReference>
<reference evidence="4 5" key="1">
    <citation type="submission" date="2021-04" db="EMBL/GenBank/DDBJ databases">
        <title>The genome sequence of Ideonella sp. 3Y2.</title>
        <authorList>
            <person name="Liu Y."/>
        </authorList>
    </citation>
    <scope>NUCLEOTIDE SEQUENCE [LARGE SCALE GENOMIC DNA]</scope>
    <source>
        <strain evidence="4 5">3Y2</strain>
    </source>
</reference>
<keyword evidence="2" id="KW-0067">ATP-binding</keyword>
<dbReference type="Gene3D" id="3.30.200.20">
    <property type="entry name" value="Phosphorylase Kinase, domain 1"/>
    <property type="match status" value="1"/>
</dbReference>
<keyword evidence="5" id="KW-1185">Reference proteome</keyword>
<sequence>MTVSPDQIEWPDAARHSAFLAWITPLADSQGLRLDTLAPASADASFRRYFRLATQDGGSRIVMDAPPPQEDVRPFIDIAGRIARAGLHAPAVLAADEAQGFVLLADLGRTPYLAALREASAAQADTLMRDAFKALVQFQGQVDPSGLPAYDDALLRRELALFPEWCVQREFGITWTEAQQGLWTRVCDALVASALAQPTVAVHRDWMPRNLMLSEPNPGILDFQDAVRGPVTYDVASMLRDAFISWDEEREIDWTVRYWERARRAGLPVNEDFGEYWRQVEWMGLQRHLKVLGIFCRLKHRDGKPAYSADLPRFFAYATKVAMRYAPLKPLLPLIEPMQDAKVAVGYTF</sequence>
<evidence type="ECO:0000256" key="2">
    <source>
        <dbReference type="ARBA" id="ARBA00022840"/>
    </source>
</evidence>
<name>A0A940YDK6_9BURK</name>
<proteinExistence type="predicted"/>
<dbReference type="PANTHER" id="PTHR33540">
    <property type="entry name" value="TRNA THREONYLCARBAMOYLADENOSINE BIOSYNTHESIS PROTEIN TSAE"/>
    <property type="match status" value="1"/>
</dbReference>
<dbReference type="PANTHER" id="PTHR33540:SF1">
    <property type="entry name" value="N-ACETYLMURAMATE_N-ACETYLGLUCOSAMINE KINASE"/>
    <property type="match status" value="1"/>
</dbReference>
<protein>
    <submittedName>
        <fullName evidence="4">Phosphotransferase</fullName>
    </submittedName>
</protein>
<dbReference type="Proteomes" id="UP000676246">
    <property type="component" value="Unassembled WGS sequence"/>
</dbReference>
<evidence type="ECO:0000313" key="5">
    <source>
        <dbReference type="Proteomes" id="UP000676246"/>
    </source>
</evidence>
<accession>A0A940YDK6</accession>
<dbReference type="RefSeq" id="WP_210856374.1">
    <property type="nucleotide sequence ID" value="NZ_JAGQDD010000018.1"/>
</dbReference>
<evidence type="ECO:0000256" key="1">
    <source>
        <dbReference type="ARBA" id="ARBA00022741"/>
    </source>
</evidence>
<gene>
    <name evidence="4" type="ORF">KAK03_19475</name>
</gene>
<evidence type="ECO:0000259" key="3">
    <source>
        <dbReference type="Pfam" id="PF01636"/>
    </source>
</evidence>